<evidence type="ECO:0000256" key="2">
    <source>
        <dbReference type="ARBA" id="ARBA00023002"/>
    </source>
</evidence>
<evidence type="ECO:0000313" key="4">
    <source>
        <dbReference type="Proteomes" id="UP000053328"/>
    </source>
</evidence>
<gene>
    <name evidence="3" type="ORF">PV08_07328</name>
</gene>
<reference evidence="3 4" key="1">
    <citation type="submission" date="2015-01" db="EMBL/GenBank/DDBJ databases">
        <title>The Genome Sequence of Exophiala spinifera CBS89968.</title>
        <authorList>
            <consortium name="The Broad Institute Genomics Platform"/>
            <person name="Cuomo C."/>
            <person name="de Hoog S."/>
            <person name="Gorbushina A."/>
            <person name="Stielow B."/>
            <person name="Teixiera M."/>
            <person name="Abouelleil A."/>
            <person name="Chapman S.B."/>
            <person name="Priest M."/>
            <person name="Young S.K."/>
            <person name="Wortman J."/>
            <person name="Nusbaum C."/>
            <person name="Birren B."/>
        </authorList>
    </citation>
    <scope>NUCLEOTIDE SEQUENCE [LARGE SCALE GENOMIC DNA]</scope>
    <source>
        <strain evidence="3 4">CBS 89968</strain>
    </source>
</reference>
<comment type="similarity">
    <text evidence="1">Belongs to the short-chain dehydrogenases/reductases (SDR) family.</text>
</comment>
<dbReference type="PANTHER" id="PTHR43157:SF31">
    <property type="entry name" value="PHOSPHATIDYLINOSITOL-GLYCAN BIOSYNTHESIS CLASS F PROTEIN"/>
    <property type="match status" value="1"/>
</dbReference>
<dbReference type="PANTHER" id="PTHR43157">
    <property type="entry name" value="PHOSPHATIDYLINOSITOL-GLYCAN BIOSYNTHESIS CLASS F PROTEIN-RELATED"/>
    <property type="match status" value="1"/>
</dbReference>
<keyword evidence="4" id="KW-1185">Reference proteome</keyword>
<dbReference type="RefSeq" id="XP_016234760.1">
    <property type="nucleotide sequence ID" value="XM_016381658.1"/>
</dbReference>
<dbReference type="GeneID" id="27334411"/>
<dbReference type="Gene3D" id="3.40.50.720">
    <property type="entry name" value="NAD(P)-binding Rossmann-like Domain"/>
    <property type="match status" value="1"/>
</dbReference>
<evidence type="ECO:0000256" key="1">
    <source>
        <dbReference type="ARBA" id="ARBA00006484"/>
    </source>
</evidence>
<dbReference type="GO" id="GO:0016491">
    <property type="term" value="F:oxidoreductase activity"/>
    <property type="evidence" value="ECO:0007669"/>
    <property type="project" value="UniProtKB-KW"/>
</dbReference>
<name>A0A0D2BTJ6_9EURO</name>
<dbReference type="PRINTS" id="PR00081">
    <property type="entry name" value="GDHRDH"/>
</dbReference>
<evidence type="ECO:0008006" key="5">
    <source>
        <dbReference type="Google" id="ProtNLM"/>
    </source>
</evidence>
<proteinExistence type="inferred from homology"/>
<protein>
    <recommendedName>
        <fullName evidence="5">Ketoreductase (KR) domain-containing protein</fullName>
    </recommendedName>
</protein>
<dbReference type="EMBL" id="KN847496">
    <property type="protein sequence ID" value="KIW14544.1"/>
    <property type="molecule type" value="Genomic_DNA"/>
</dbReference>
<dbReference type="VEuPathDB" id="FungiDB:PV08_07328"/>
<dbReference type="Pfam" id="PF00106">
    <property type="entry name" value="adh_short"/>
    <property type="match status" value="1"/>
</dbReference>
<evidence type="ECO:0000313" key="3">
    <source>
        <dbReference type="EMBL" id="KIW14544.1"/>
    </source>
</evidence>
<dbReference type="OrthoDB" id="542013at2759"/>
<dbReference type="STRING" id="91928.A0A0D2BTJ6"/>
<keyword evidence="2" id="KW-0560">Oxidoreductase</keyword>
<dbReference type="SUPFAM" id="SSF51735">
    <property type="entry name" value="NAD(P)-binding Rossmann-fold domains"/>
    <property type="match status" value="1"/>
</dbReference>
<dbReference type="HOGENOM" id="CLU_010194_44_4_1"/>
<dbReference type="InterPro" id="IPR036291">
    <property type="entry name" value="NAD(P)-bd_dom_sf"/>
</dbReference>
<organism evidence="3 4">
    <name type="scientific">Exophiala spinifera</name>
    <dbReference type="NCBI Taxonomy" id="91928"/>
    <lineage>
        <taxon>Eukaryota</taxon>
        <taxon>Fungi</taxon>
        <taxon>Dikarya</taxon>
        <taxon>Ascomycota</taxon>
        <taxon>Pezizomycotina</taxon>
        <taxon>Eurotiomycetes</taxon>
        <taxon>Chaetothyriomycetidae</taxon>
        <taxon>Chaetothyriales</taxon>
        <taxon>Herpotrichiellaceae</taxon>
        <taxon>Exophiala</taxon>
    </lineage>
</organism>
<sequence>MVGVIQFFRGQFQTPPLPKVDLAGRTIAITGANSGLGLEAAKQLVQLNCSTIVLVCRTLAKGEEARKIIEATSSGNGRKPQFALLELDLGSFASVVACAEKFRDLPRLDAAILNAGVELHKFSLSEGYESTITVNVISTFLLATLLIPTLRQSAAKHNIAPVLSVTGSAVHFWANARDLTTPPDGQILKTLSDSQKANMRERYFLSKLPVMLLVKRFAKVLTASAEADPIGKPLVVINNVAPGLCNTNLFRDAPAATRLVLSRVARSSEHGARTLVHGGTAGKETHGQYLSECQVKPYSPFVKSKEGDKTAERLWDELSVIYEGLKPGCTKEL</sequence>
<accession>A0A0D2BTJ6</accession>
<dbReference type="InterPro" id="IPR002347">
    <property type="entry name" value="SDR_fam"/>
</dbReference>
<dbReference type="AlphaFoldDB" id="A0A0D2BTJ6"/>
<dbReference type="Proteomes" id="UP000053328">
    <property type="component" value="Unassembled WGS sequence"/>
</dbReference>